<sequence length="452" mass="50915">MMSTVNSESYTQLLERQHELQHTVAELKTRLAYSKRELQNTTETLRKWRHRIYPVLTLPDEITSLIFVHCVYEDALIPLGPYDVRMKLLRVCRAWRWIAISTPDLWTGLHLKFNRGPFPYDFFETDRFEGFLDDWVARLAALPLTLNLHGGRCLSARAEAWIPLILDKFSSNLHTLAIFVPISGYPECPPTFPLLRKIALSVPDLAFEYGQLKENPLHLQVEVFTASKLEAAECINVLNMSPALVEFTARNVPDRVLSGIPTVSHDHLKSLSLVRSDVLLSKLGEFPALETLDNILTDQAKNLEVSKFISSSGCSASASLVRLSCPAVHPKTFVETDALRTLKLYSTTEGYMHKFAILLNRKYNPLFLPQLEVLEIEDSQPVVNIVLSEALTSRSTVSSEQGAKLSCFRQLWRNVVAEGLKVDFEGSTGLILGELAKNGMIIDIRPGNLVRT</sequence>
<keyword evidence="2" id="KW-1185">Reference proteome</keyword>
<dbReference type="SUPFAM" id="SSF81383">
    <property type="entry name" value="F-box domain"/>
    <property type="match status" value="1"/>
</dbReference>
<evidence type="ECO:0000313" key="2">
    <source>
        <dbReference type="Proteomes" id="UP001362999"/>
    </source>
</evidence>
<dbReference type="InterPro" id="IPR036047">
    <property type="entry name" value="F-box-like_dom_sf"/>
</dbReference>
<protein>
    <recommendedName>
        <fullName evidence="3">F-box domain-containing protein</fullName>
    </recommendedName>
</protein>
<dbReference type="AlphaFoldDB" id="A0AAW0DMX4"/>
<name>A0AAW0DMX4_9AGAR</name>
<proteinExistence type="predicted"/>
<dbReference type="EMBL" id="JAWWNJ010000006">
    <property type="protein sequence ID" value="KAK7053943.1"/>
    <property type="molecule type" value="Genomic_DNA"/>
</dbReference>
<gene>
    <name evidence="1" type="ORF">R3P38DRAFT_2853359</name>
</gene>
<evidence type="ECO:0000313" key="1">
    <source>
        <dbReference type="EMBL" id="KAK7053943.1"/>
    </source>
</evidence>
<accession>A0AAW0DMX4</accession>
<organism evidence="1 2">
    <name type="scientific">Favolaschia claudopus</name>
    <dbReference type="NCBI Taxonomy" id="2862362"/>
    <lineage>
        <taxon>Eukaryota</taxon>
        <taxon>Fungi</taxon>
        <taxon>Dikarya</taxon>
        <taxon>Basidiomycota</taxon>
        <taxon>Agaricomycotina</taxon>
        <taxon>Agaricomycetes</taxon>
        <taxon>Agaricomycetidae</taxon>
        <taxon>Agaricales</taxon>
        <taxon>Marasmiineae</taxon>
        <taxon>Mycenaceae</taxon>
        <taxon>Favolaschia</taxon>
    </lineage>
</organism>
<comment type="caution">
    <text evidence="1">The sequence shown here is derived from an EMBL/GenBank/DDBJ whole genome shotgun (WGS) entry which is preliminary data.</text>
</comment>
<reference evidence="1 2" key="1">
    <citation type="journal article" date="2024" name="J Genomics">
        <title>Draft genome sequencing and assembly of Favolaschia claudopus CIRM-BRFM 2984 isolated from oak limbs.</title>
        <authorList>
            <person name="Navarro D."/>
            <person name="Drula E."/>
            <person name="Chaduli D."/>
            <person name="Cazenave R."/>
            <person name="Ahrendt S."/>
            <person name="Wang J."/>
            <person name="Lipzen A."/>
            <person name="Daum C."/>
            <person name="Barry K."/>
            <person name="Grigoriev I.V."/>
            <person name="Favel A."/>
            <person name="Rosso M.N."/>
            <person name="Martin F."/>
        </authorList>
    </citation>
    <scope>NUCLEOTIDE SEQUENCE [LARGE SCALE GENOMIC DNA]</scope>
    <source>
        <strain evidence="1 2">CIRM-BRFM 2984</strain>
    </source>
</reference>
<dbReference type="Proteomes" id="UP001362999">
    <property type="component" value="Unassembled WGS sequence"/>
</dbReference>
<evidence type="ECO:0008006" key="3">
    <source>
        <dbReference type="Google" id="ProtNLM"/>
    </source>
</evidence>
<dbReference type="Gene3D" id="1.20.1280.50">
    <property type="match status" value="1"/>
</dbReference>